<dbReference type="CDD" id="cd00531">
    <property type="entry name" value="NTF2_like"/>
    <property type="match status" value="1"/>
</dbReference>
<evidence type="ECO:0000259" key="1">
    <source>
        <dbReference type="Pfam" id="PF12680"/>
    </source>
</evidence>
<organism evidence="2 3">
    <name type="scientific">Streptomyces cellulosae</name>
    <dbReference type="NCBI Taxonomy" id="1968"/>
    <lineage>
        <taxon>Bacteria</taxon>
        <taxon>Bacillati</taxon>
        <taxon>Actinomycetota</taxon>
        <taxon>Actinomycetes</taxon>
        <taxon>Kitasatosporales</taxon>
        <taxon>Streptomycetaceae</taxon>
        <taxon>Streptomyces</taxon>
    </lineage>
</organism>
<dbReference type="RefSeq" id="WP_398655037.1">
    <property type="nucleotide sequence ID" value="NZ_JBITDC010000002.1"/>
</dbReference>
<evidence type="ECO:0000313" key="3">
    <source>
        <dbReference type="Proteomes" id="UP001612415"/>
    </source>
</evidence>
<comment type="caution">
    <text evidence="2">The sequence shown here is derived from an EMBL/GenBank/DDBJ whole genome shotgun (WGS) entry which is preliminary data.</text>
</comment>
<dbReference type="InterPro" id="IPR037401">
    <property type="entry name" value="SnoaL-like"/>
</dbReference>
<protein>
    <submittedName>
        <fullName evidence="2">Nuclear transport factor 2 family protein</fullName>
    </submittedName>
</protein>
<keyword evidence="3" id="KW-1185">Reference proteome</keyword>
<dbReference type="Gene3D" id="3.10.450.50">
    <property type="match status" value="1"/>
</dbReference>
<accession>A0ABW7XXA9</accession>
<dbReference type="Proteomes" id="UP001612415">
    <property type="component" value="Unassembled WGS sequence"/>
</dbReference>
<name>A0ABW7XXA9_STRCE</name>
<proteinExistence type="predicted"/>
<reference evidence="2 3" key="1">
    <citation type="submission" date="2024-10" db="EMBL/GenBank/DDBJ databases">
        <title>The Natural Products Discovery Center: Release of the First 8490 Sequenced Strains for Exploring Actinobacteria Biosynthetic Diversity.</title>
        <authorList>
            <person name="Kalkreuter E."/>
            <person name="Kautsar S.A."/>
            <person name="Yang D."/>
            <person name="Bader C.D."/>
            <person name="Teijaro C.N."/>
            <person name="Fluegel L."/>
            <person name="Davis C.M."/>
            <person name="Simpson J.R."/>
            <person name="Lauterbach L."/>
            <person name="Steele A.D."/>
            <person name="Gui C."/>
            <person name="Meng S."/>
            <person name="Li G."/>
            <person name="Viehrig K."/>
            <person name="Ye F."/>
            <person name="Su P."/>
            <person name="Kiefer A.F."/>
            <person name="Nichols A."/>
            <person name="Cepeda A.J."/>
            <person name="Yan W."/>
            <person name="Fan B."/>
            <person name="Jiang Y."/>
            <person name="Adhikari A."/>
            <person name="Zheng C.-J."/>
            <person name="Schuster L."/>
            <person name="Cowan T.M."/>
            <person name="Smanski M.J."/>
            <person name="Chevrette M.G."/>
            <person name="De Carvalho L.P.S."/>
            <person name="Shen B."/>
        </authorList>
    </citation>
    <scope>NUCLEOTIDE SEQUENCE [LARGE SCALE GENOMIC DNA]</scope>
    <source>
        <strain evidence="2 3">NPDC051599</strain>
    </source>
</reference>
<dbReference type="SUPFAM" id="SSF54427">
    <property type="entry name" value="NTF2-like"/>
    <property type="match status" value="1"/>
</dbReference>
<feature type="domain" description="SnoaL-like" evidence="1">
    <location>
        <begin position="16"/>
        <end position="114"/>
    </location>
</feature>
<dbReference type="Pfam" id="PF12680">
    <property type="entry name" value="SnoaL_2"/>
    <property type="match status" value="1"/>
</dbReference>
<sequence length="124" mass="14046">MTSTTMVGRTAEQLVNTLFDIIDNRRWDDLSDVFAEDGVYERPGYDSLVGLAQIERFYRVDRIISSGCHQVEQVVSDLGSAACWGRFTGEDKAGHALHEGFADTYRVVDGKITRRTTYFYRPAI</sequence>
<dbReference type="InterPro" id="IPR032710">
    <property type="entry name" value="NTF2-like_dom_sf"/>
</dbReference>
<dbReference type="EMBL" id="JBITDC010000002">
    <property type="protein sequence ID" value="MFI5674073.1"/>
    <property type="molecule type" value="Genomic_DNA"/>
</dbReference>
<gene>
    <name evidence="2" type="ORF">ACIA8P_05295</name>
</gene>
<evidence type="ECO:0000313" key="2">
    <source>
        <dbReference type="EMBL" id="MFI5674073.1"/>
    </source>
</evidence>